<accession>A0A172Z2R9</accession>
<gene>
    <name evidence="1" type="ORF">A7J50_3486</name>
</gene>
<dbReference type="PATRIC" id="fig|219572.3.peg.3588"/>
<dbReference type="EMBL" id="CP015600">
    <property type="protein sequence ID" value="ANF86863.1"/>
    <property type="molecule type" value="Genomic_DNA"/>
</dbReference>
<reference evidence="1 2" key="1">
    <citation type="submission" date="2016-05" db="EMBL/GenBank/DDBJ databases">
        <title>Complete genome sequence of Pseudomonas antarctica PAMC 27494.</title>
        <authorList>
            <person name="Lee J."/>
        </authorList>
    </citation>
    <scope>NUCLEOTIDE SEQUENCE [LARGE SCALE GENOMIC DNA]</scope>
    <source>
        <strain evidence="1 2">PAMC 27494</strain>
    </source>
</reference>
<dbReference type="KEGG" id="panr:A7J50_3486"/>
<sequence>MSVTAVDTNLAPGGVSPEAKFNAAVDNAKSADKPADTTDADDAKFNDALITQAVTIGGQFIIMPKMQELLNDAMSDDDEE</sequence>
<proteinExistence type="predicted"/>
<dbReference type="Proteomes" id="UP000077829">
    <property type="component" value="Chromosome"/>
</dbReference>
<organism evidence="1 2">
    <name type="scientific">Pseudomonas antarctica</name>
    <dbReference type="NCBI Taxonomy" id="219572"/>
    <lineage>
        <taxon>Bacteria</taxon>
        <taxon>Pseudomonadati</taxon>
        <taxon>Pseudomonadota</taxon>
        <taxon>Gammaproteobacteria</taxon>
        <taxon>Pseudomonadales</taxon>
        <taxon>Pseudomonadaceae</taxon>
        <taxon>Pseudomonas</taxon>
    </lineage>
</organism>
<evidence type="ECO:0000313" key="1">
    <source>
        <dbReference type="EMBL" id="ANF86863.1"/>
    </source>
</evidence>
<dbReference type="RefSeq" id="WP_064452923.1">
    <property type="nucleotide sequence ID" value="NZ_CP015600.1"/>
</dbReference>
<dbReference type="AlphaFoldDB" id="A0A172Z2R9"/>
<dbReference type="STRING" id="219572.A7J50_3486"/>
<evidence type="ECO:0000313" key="2">
    <source>
        <dbReference type="Proteomes" id="UP000077829"/>
    </source>
</evidence>
<protein>
    <submittedName>
        <fullName evidence="1">Uncharacterized protein</fullName>
    </submittedName>
</protein>
<name>A0A172Z2R9_9PSED</name>